<sequence>MEVENEKEFGAVRKTKIKSLFLSNSSVEEILESIKVKKFKGRLKGELNQYIQNWEYYPQSNAVNFLCKRIPIGNIGFFTDRIQDIVQEYNLDCSDCNYSKHRHYFLLSSGTDEIKFFVKSYGVDSIIIYNWVDEPNSEF</sequence>
<proteinExistence type="predicted"/>
<name>A0A7K3WTX7_9FLAO</name>
<accession>A0A7K3WTX7</accession>
<keyword evidence="2" id="KW-1185">Reference proteome</keyword>
<dbReference type="EMBL" id="JAAGVY010000037">
    <property type="protein sequence ID" value="NEN24998.1"/>
    <property type="molecule type" value="Genomic_DNA"/>
</dbReference>
<reference evidence="1 2" key="1">
    <citation type="submission" date="2020-02" db="EMBL/GenBank/DDBJ databases">
        <title>Out from the shadows clarifying the taxonomy of the family Cryomorphaceae and related taxa by utilizing the GTDB taxonomic framework.</title>
        <authorList>
            <person name="Bowman J.P."/>
        </authorList>
    </citation>
    <scope>NUCLEOTIDE SEQUENCE [LARGE SCALE GENOMIC DNA]</scope>
    <source>
        <strain evidence="1 2">QSSC 1-22</strain>
    </source>
</reference>
<evidence type="ECO:0000313" key="2">
    <source>
        <dbReference type="Proteomes" id="UP000486602"/>
    </source>
</evidence>
<organism evidence="1 2">
    <name type="scientific">Cryomorpha ignava</name>
    <dbReference type="NCBI Taxonomy" id="101383"/>
    <lineage>
        <taxon>Bacteria</taxon>
        <taxon>Pseudomonadati</taxon>
        <taxon>Bacteroidota</taxon>
        <taxon>Flavobacteriia</taxon>
        <taxon>Flavobacteriales</taxon>
        <taxon>Cryomorphaceae</taxon>
        <taxon>Cryomorpha</taxon>
    </lineage>
</organism>
<comment type="caution">
    <text evidence="1">The sequence shown here is derived from an EMBL/GenBank/DDBJ whole genome shotgun (WGS) entry which is preliminary data.</text>
</comment>
<gene>
    <name evidence="1" type="ORF">G3O08_15970</name>
</gene>
<protein>
    <submittedName>
        <fullName evidence="1">Uncharacterized protein</fullName>
    </submittedName>
</protein>
<dbReference type="AlphaFoldDB" id="A0A7K3WTX7"/>
<dbReference type="Proteomes" id="UP000486602">
    <property type="component" value="Unassembled WGS sequence"/>
</dbReference>
<evidence type="ECO:0000313" key="1">
    <source>
        <dbReference type="EMBL" id="NEN24998.1"/>
    </source>
</evidence>